<comment type="caution">
    <text evidence="3">The sequence shown here is derived from an EMBL/GenBank/DDBJ whole genome shotgun (WGS) entry which is preliminary data.</text>
</comment>
<dbReference type="InterPro" id="IPR004045">
    <property type="entry name" value="Glutathione_S-Trfase_N"/>
</dbReference>
<evidence type="ECO:0000313" key="3">
    <source>
        <dbReference type="EMBL" id="NHO65796.1"/>
    </source>
</evidence>
<dbReference type="SUPFAM" id="SSF52833">
    <property type="entry name" value="Thioredoxin-like"/>
    <property type="match status" value="1"/>
</dbReference>
<evidence type="ECO:0000256" key="1">
    <source>
        <dbReference type="ARBA" id="ARBA00007409"/>
    </source>
</evidence>
<reference evidence="3" key="1">
    <citation type="submission" date="2020-03" db="EMBL/GenBank/DDBJ databases">
        <authorList>
            <person name="Guo F."/>
        </authorList>
    </citation>
    <scope>NUCLEOTIDE SEQUENCE</scope>
    <source>
        <strain evidence="3">JCM 30134</strain>
    </source>
</reference>
<dbReference type="PANTHER" id="PTHR44188">
    <property type="entry name" value="GDAP1, ISOFORM A"/>
    <property type="match status" value="1"/>
</dbReference>
<dbReference type="InterPro" id="IPR036282">
    <property type="entry name" value="Glutathione-S-Trfase_C_sf"/>
</dbReference>
<comment type="similarity">
    <text evidence="1">Belongs to the GST superfamily.</text>
</comment>
<accession>A0A9E5MHD2</accession>
<keyword evidence="4" id="KW-1185">Reference proteome</keyword>
<evidence type="ECO:0000259" key="2">
    <source>
        <dbReference type="PROSITE" id="PS50404"/>
    </source>
</evidence>
<feature type="domain" description="GST N-terminal" evidence="2">
    <location>
        <begin position="30"/>
        <end position="139"/>
    </location>
</feature>
<dbReference type="Gene3D" id="1.20.1050.10">
    <property type="match status" value="1"/>
</dbReference>
<dbReference type="SUPFAM" id="SSF47616">
    <property type="entry name" value="GST C-terminal domain-like"/>
    <property type="match status" value="1"/>
</dbReference>
<name>A0A9E5MHD2_9GAMM</name>
<dbReference type="PANTHER" id="PTHR44188:SF1">
    <property type="entry name" value="GDAP1, ISOFORM A"/>
    <property type="match status" value="1"/>
</dbReference>
<dbReference type="GO" id="GO:0000266">
    <property type="term" value="P:mitochondrial fission"/>
    <property type="evidence" value="ECO:0007669"/>
    <property type="project" value="TreeGrafter"/>
</dbReference>
<dbReference type="GO" id="GO:0006626">
    <property type="term" value="P:protein targeting to mitochondrion"/>
    <property type="evidence" value="ECO:0007669"/>
    <property type="project" value="TreeGrafter"/>
</dbReference>
<gene>
    <name evidence="3" type="ORF">G8770_09605</name>
</gene>
<dbReference type="RefSeq" id="WP_167185368.1">
    <property type="nucleotide sequence ID" value="NZ_JAAONZ010000005.1"/>
</dbReference>
<evidence type="ECO:0000313" key="4">
    <source>
        <dbReference type="Proteomes" id="UP000787472"/>
    </source>
</evidence>
<dbReference type="Pfam" id="PF13409">
    <property type="entry name" value="GST_N_2"/>
    <property type="match status" value="1"/>
</dbReference>
<sequence length="318" mass="35821">MNSIVARTLEILENHFPGESVLFHEPGVEPALHLFHAPNSICSQKVRVVLAALGQPYVSHQMNIPRGDTYVPDYVRLRAAACEQQGLPFANQHSGSTAMATTGCDACVVPTLVDQRSGEILIDSQRICLELVARSGSYREELCPEFCKPQLLEELRIIDEFPNYPILAANVDKKAGVTHPQSEGFAINKVRRCDELIEKYSHDQLLVKAYSAKWEKELSAANNLFEKESMQKTIEIIKHILSDLNSRLSDINTSFLFSDNPTLADLFWGLELMRLDNLKLNYLWSEEIFSPLNSYYHRVCDAPALIQAVTDWDGARIS</sequence>
<proteinExistence type="inferred from homology"/>
<dbReference type="GO" id="GO:0008053">
    <property type="term" value="P:mitochondrial fusion"/>
    <property type="evidence" value="ECO:0007669"/>
    <property type="project" value="TreeGrafter"/>
</dbReference>
<dbReference type="Gene3D" id="3.40.30.10">
    <property type="entry name" value="Glutaredoxin"/>
    <property type="match status" value="1"/>
</dbReference>
<dbReference type="Proteomes" id="UP000787472">
    <property type="component" value="Unassembled WGS sequence"/>
</dbReference>
<dbReference type="PROSITE" id="PS50404">
    <property type="entry name" value="GST_NTER"/>
    <property type="match status" value="1"/>
</dbReference>
<dbReference type="EMBL" id="JAAONZ010000005">
    <property type="protein sequence ID" value="NHO65796.1"/>
    <property type="molecule type" value="Genomic_DNA"/>
</dbReference>
<organism evidence="3 4">
    <name type="scientific">Pseudomaricurvus hydrocarbonicus</name>
    <dbReference type="NCBI Taxonomy" id="1470433"/>
    <lineage>
        <taxon>Bacteria</taxon>
        <taxon>Pseudomonadati</taxon>
        <taxon>Pseudomonadota</taxon>
        <taxon>Gammaproteobacteria</taxon>
        <taxon>Cellvibrionales</taxon>
        <taxon>Cellvibrionaceae</taxon>
        <taxon>Pseudomaricurvus</taxon>
    </lineage>
</organism>
<dbReference type="InterPro" id="IPR036249">
    <property type="entry name" value="Thioredoxin-like_sf"/>
</dbReference>
<protein>
    <submittedName>
        <fullName evidence="3">Glutathione S-transferase family protein</fullName>
    </submittedName>
</protein>
<dbReference type="AlphaFoldDB" id="A0A9E5MHD2"/>